<dbReference type="InterPro" id="IPR051534">
    <property type="entry name" value="CBASS_pafABC_assoc_protein"/>
</dbReference>
<dbReference type="OrthoDB" id="6400324at2"/>
<dbReference type="InterPro" id="IPR059019">
    <property type="entry name" value="WHD_CapW"/>
</dbReference>
<feature type="domain" description="DNA-binding transcriptional repressor CapW winged helix-turn-helix" evidence="3">
    <location>
        <begin position="9"/>
        <end position="87"/>
    </location>
</feature>
<organism evidence="4 5">
    <name type="scientific">Aromatoleum aromaticum (strain DSM 19018 / LMG 30748 / EbN1)</name>
    <name type="common">Azoarcus sp. (strain EbN1)</name>
    <dbReference type="NCBI Taxonomy" id="76114"/>
    <lineage>
        <taxon>Bacteria</taxon>
        <taxon>Pseudomonadati</taxon>
        <taxon>Pseudomonadota</taxon>
        <taxon>Betaproteobacteria</taxon>
        <taxon>Rhodocyclales</taxon>
        <taxon>Rhodocyclaceae</taxon>
        <taxon>Aromatoleum</taxon>
    </lineage>
</organism>
<evidence type="ECO:0000259" key="3">
    <source>
        <dbReference type="Pfam" id="PF26109"/>
    </source>
</evidence>
<accession>Q5P0T1</accession>
<dbReference type="PANTHER" id="PTHR34580">
    <property type="match status" value="1"/>
</dbReference>
<dbReference type="HOGENOM" id="CLU_054168_0_1_4"/>
<feature type="domain" description="DNA-binding transcriptional repressor CapW C-terminal dimerisation" evidence="2">
    <location>
        <begin position="205"/>
        <end position="273"/>
    </location>
</feature>
<sequence>MPLPLSHSQRERLAYLELRAYFVGELRRGDLEARFSIKPAAATRDLNAYREQAPDNLIYDRYVKAYVPTARFRPVFGFSADRVLSWLLNGFGDGQALKISRTIPCEGAGNLVQPDFAVLAELTRAIHAGQAMKIQYLSLSSGVAKRVIVPVALADNGSRWHVRAYDRKRSHFSDFVLTRITKVRTLSERVADHEQIQADTEWNRIVDLQLVPHPGLSHPEAVVADYGMKDGQLHLQVRAALAGYAVLRWGVDCSVDHRLDPSRHHLWLANPQTLNDVESAALAPGYGGAGDGGAGR</sequence>
<reference evidence="4 5" key="1">
    <citation type="journal article" date="2005" name="Arch. Microbiol.">
        <title>The genome sequence of an anaerobic aromatic-degrading denitrifying bacterium, strain EbN1.</title>
        <authorList>
            <person name="Rabus R."/>
            <person name="Kube M."/>
            <person name="Heider J."/>
            <person name="Beck A."/>
            <person name="Heitmann K."/>
            <person name="Widdel F."/>
            <person name="Reinhardt R."/>
        </authorList>
    </citation>
    <scope>NUCLEOTIDE SEQUENCE [LARGE SCALE GENOMIC DNA]</scope>
    <source>
        <strain evidence="4 5">EbN1</strain>
    </source>
</reference>
<protein>
    <submittedName>
        <fullName evidence="4">Uncharacterized protein</fullName>
    </submittedName>
</protein>
<dbReference type="PROSITE" id="PS52050">
    <property type="entry name" value="WYL"/>
    <property type="match status" value="1"/>
</dbReference>
<dbReference type="RefSeq" id="WP_011238764.1">
    <property type="nucleotide sequence ID" value="NC_006513.1"/>
</dbReference>
<dbReference type="Pfam" id="PF26109">
    <property type="entry name" value="WHD_BrxR"/>
    <property type="match status" value="1"/>
</dbReference>
<evidence type="ECO:0000313" key="4">
    <source>
        <dbReference type="EMBL" id="CAI09083.1"/>
    </source>
</evidence>
<dbReference type="Proteomes" id="UP000006552">
    <property type="component" value="Chromosome"/>
</dbReference>
<proteinExistence type="predicted"/>
<dbReference type="PANTHER" id="PTHR34580:SF3">
    <property type="entry name" value="PROTEIN PAFB"/>
    <property type="match status" value="1"/>
</dbReference>
<dbReference type="PIRSF" id="PIRSF015558">
    <property type="entry name" value="Txn_reg_DeoR_prd"/>
    <property type="match status" value="1"/>
</dbReference>
<dbReference type="InterPro" id="IPR059020">
    <property type="entry name" value="CapW_CTD"/>
</dbReference>
<dbReference type="EMBL" id="CR555306">
    <property type="protein sequence ID" value="CAI09083.1"/>
    <property type="molecule type" value="Genomic_DNA"/>
</dbReference>
<evidence type="ECO:0000259" key="2">
    <source>
        <dbReference type="Pfam" id="PF26107"/>
    </source>
</evidence>
<dbReference type="Pfam" id="PF26107">
    <property type="entry name" value="BrxR_CTD"/>
    <property type="match status" value="1"/>
</dbReference>
<keyword evidence="5" id="KW-1185">Reference proteome</keyword>
<dbReference type="KEGG" id="eba:ebA5218"/>
<dbReference type="STRING" id="76114.ebA5218"/>
<evidence type="ECO:0000259" key="1">
    <source>
        <dbReference type="Pfam" id="PF13280"/>
    </source>
</evidence>
<name>Q5P0T1_AROAE</name>
<dbReference type="eggNOG" id="COG2378">
    <property type="taxonomic scope" value="Bacteria"/>
</dbReference>
<dbReference type="InterPro" id="IPR026881">
    <property type="entry name" value="WYL_dom"/>
</dbReference>
<evidence type="ECO:0000313" key="5">
    <source>
        <dbReference type="Proteomes" id="UP000006552"/>
    </source>
</evidence>
<feature type="domain" description="WYL" evidence="1">
    <location>
        <begin position="118"/>
        <end position="184"/>
    </location>
</feature>
<dbReference type="Pfam" id="PF13280">
    <property type="entry name" value="WYL"/>
    <property type="match status" value="1"/>
</dbReference>
<dbReference type="InterPro" id="IPR016634">
    <property type="entry name" value="CapW-like"/>
</dbReference>
<dbReference type="AlphaFoldDB" id="Q5P0T1"/>
<gene>
    <name evidence="4" type="ORF">ebA5218</name>
</gene>